<evidence type="ECO:0000256" key="1">
    <source>
        <dbReference type="ARBA" id="ARBA00004123"/>
    </source>
</evidence>
<dbReference type="GO" id="GO:0034087">
    <property type="term" value="P:establishment of mitotic sister chromatid cohesion"/>
    <property type="evidence" value="ECO:0007669"/>
    <property type="project" value="TreeGrafter"/>
</dbReference>
<accession>A0A1E4U1L5</accession>
<evidence type="ECO:0000256" key="2">
    <source>
        <dbReference type="ARBA" id="ARBA00009252"/>
    </source>
</evidence>
<dbReference type="PANTHER" id="PTHR21704:SF18">
    <property type="entry name" value="NIPPED-B-LIKE PROTEIN"/>
    <property type="match status" value="1"/>
</dbReference>
<comment type="similarity">
    <text evidence="2 6">Belongs to the SCC2/Nipped-B family.</text>
</comment>
<protein>
    <recommendedName>
        <fullName evidence="6">Sister chromatid cohesion protein</fullName>
    </recommendedName>
</protein>
<dbReference type="GO" id="GO:0140588">
    <property type="term" value="P:chromatin looping"/>
    <property type="evidence" value="ECO:0007669"/>
    <property type="project" value="InterPro"/>
</dbReference>
<feature type="region of interest" description="Disordered" evidence="7">
    <location>
        <begin position="171"/>
        <end position="192"/>
    </location>
</feature>
<feature type="compositionally biased region" description="Basic and acidic residues" evidence="7">
    <location>
        <begin position="179"/>
        <end position="192"/>
    </location>
</feature>
<dbReference type="GO" id="GO:0090694">
    <property type="term" value="C:Scc2-Scc4 cohesin loading complex"/>
    <property type="evidence" value="ECO:0007669"/>
    <property type="project" value="TreeGrafter"/>
</dbReference>
<evidence type="ECO:0000256" key="7">
    <source>
        <dbReference type="SAM" id="MobiDB-lite"/>
    </source>
</evidence>
<evidence type="ECO:0000256" key="4">
    <source>
        <dbReference type="ARBA" id="ARBA00023242"/>
    </source>
</evidence>
<evidence type="ECO:0000256" key="3">
    <source>
        <dbReference type="ARBA" id="ARBA00022737"/>
    </source>
</evidence>
<dbReference type="OrthoDB" id="418242at2759"/>
<dbReference type="Proteomes" id="UP000094236">
    <property type="component" value="Unassembled WGS sequence"/>
</dbReference>
<feature type="domain" description="Sister chromatid cohesion C-terminal" evidence="8">
    <location>
        <begin position="1310"/>
        <end position="1493"/>
    </location>
</feature>
<dbReference type="GO" id="GO:0061775">
    <property type="term" value="F:cohesin loader activity"/>
    <property type="evidence" value="ECO:0007669"/>
    <property type="project" value="InterPro"/>
</dbReference>
<dbReference type="Pfam" id="PF12830">
    <property type="entry name" value="Nipped-B_C"/>
    <property type="match status" value="1"/>
</dbReference>
<comment type="subcellular location">
    <subcellularLocation>
        <location evidence="1 6">Nucleus</location>
    </subcellularLocation>
</comment>
<dbReference type="GO" id="GO:0010468">
    <property type="term" value="P:regulation of gene expression"/>
    <property type="evidence" value="ECO:0007669"/>
    <property type="project" value="InterPro"/>
</dbReference>
<keyword evidence="5 6" id="KW-0131">Cell cycle</keyword>
<evidence type="ECO:0000313" key="10">
    <source>
        <dbReference type="Proteomes" id="UP000094236"/>
    </source>
</evidence>
<dbReference type="Gene3D" id="1.25.10.10">
    <property type="entry name" value="Leucine-rich Repeat Variant"/>
    <property type="match status" value="1"/>
</dbReference>
<dbReference type="Pfam" id="PF12765">
    <property type="entry name" value="Cohesin_HEAT"/>
    <property type="match status" value="1"/>
</dbReference>
<sequence>MSLPEDIIDALNNAPLTNIIPTQDIAPLLGPSPSIEILSPTYYQDADQKLNKMRNSLNENPERYKEVTDLLMSDFVSEDMNEYAELEELKFKKPSLRYNKKSSSVDKLADLKPLDRMMFDSCKSIGQNQIIKPDIKMKRIKLKYNEEEIEEQELRLQKEELCRIHKEELQNSNQRLGKRSPDKDGSENESPLKKQHIYKSSYLKPNELETKSLHDLTSLINHIGLSDDDLDIDDPLLWYEFENKEDDFEYLLSDIVLEQINDCITRLLSSKSIDTIDVNYLIRIENLCLKSLKKCLALNWNDLYENTDILKLGLNCSKSCLIIMLIFLSNRQEKQLYLEKYLLSVTDFISMSIEDGILPLTKKSVEVSKGSKALLALFQLELNKVLVAISKYLNLNCNLEENLLTRLEYLSSVLIFCEINTKEKFSSLNLNSFEDLKTSCCDILCNIFRTREDQRQFILDEVLTNVDKLPSNKGAARQFKLSRGINVQLVSVLFVRFIHCFGVSNYQFSDRFWELANKKEELKEIELKELLLENSRFAEYSNEQSNQAMKISNLIASSLLNKITNNKSKLDSASKHNFENILEDLINILGYPEWPGAELLLYSIMRTFMYVLESENYSNTIENFSLEMIGLIGCAMLSLRQNHDEFNKECSERQEFDELTKSYLNCLEYLQHSNLVNNEIGNTYFHRSSFNYEESFNFLIFKLLNKLHPLLFKLKEEDKNSFTYVNDFHMALISSVFYENNSKFFKNDVSDSNIESSSLKSYNNILMSDSLLSLYDNFLNLIVKSLDHTKIKSRTRGIKNLSSLVSRQPSLLAFPSIKSSISSRMNDNSPLVRDACIDLVSQYLDQSKPELIDEFYQVLCQRMDDSSLGVRKRVSKLLRNLYLNTNKKAVKILICQKFLKRIQEDEEGTIIELCKNALLDLWFISLYNERSPEDEAYNRVICMARIEIILDVISKNEKNWNYFEHFLNKYVIHNGEEEENAKQRQIIMEALKLLIDKTLDFIIEFVDSKEHRLKIEKSMGLLSVITKLDGKLISQDQLTSLQPYLTDESVTGDNICYYTLNIFRHSLPETKNLRPTFVNDCQLSLLRRLTKFNVKELNEAMPCLWRLSILKKDTVRISNACVSCLKLTKSYMDTISSTDNILKNENVPKILRLLYLIGNFGRYCDFDSLDSRSRKIFMKENIWCKEKDESIATMMVRYLLFFCSKDDFNHQIKRVAIRNLINICISQPKLFMDESILKVIDDNFNEQINSQNIDVKEVIIQGIADFLQEEENKNLSKTEVAINKSSSNSNKLNVDVFHGNSSLFVNDGICASLVQRYINQILANCLFDNGNHSILAINFLKLVVKLGFVNPKLIIPTVIALESNPTTIIRDSALEIHSELYEKYESLIESNYIEGIKLAIVYRMKINNNDLKAFHVENNGFLKNFMNVIGNSKNSRKKFLLSIIKTFVMNLNENDLEKLKFHKNFILFLIRNLSNCEINSLEEAYILIYGLDKTLSREGINLSLLISKAFENNDSDMKNWEKLSILAHIYGIFLKFRNFLFAMYSNLSEERVKNFKPDLKKTDKDLKNASTIKSRETNLKLEVNDLDLLIDLEDLDNCFKVCNYFVRIFSVDFASEDFDE</sequence>
<keyword evidence="4 6" id="KW-0539">Nucleus</keyword>
<dbReference type="CDD" id="cd23958">
    <property type="entry name" value="SCC2"/>
    <property type="match status" value="1"/>
</dbReference>
<keyword evidence="10" id="KW-1185">Reference proteome</keyword>
<proteinExistence type="inferred from homology"/>
<dbReference type="InterPro" id="IPR024986">
    <property type="entry name" value="Nipped-B_C"/>
</dbReference>
<dbReference type="GO" id="GO:0003682">
    <property type="term" value="F:chromatin binding"/>
    <property type="evidence" value="ECO:0007669"/>
    <property type="project" value="TreeGrafter"/>
</dbReference>
<evidence type="ECO:0000259" key="8">
    <source>
        <dbReference type="Pfam" id="PF12830"/>
    </source>
</evidence>
<organism evidence="9 10">
    <name type="scientific">Pachysolen tannophilus NRRL Y-2460</name>
    <dbReference type="NCBI Taxonomy" id="669874"/>
    <lineage>
        <taxon>Eukaryota</taxon>
        <taxon>Fungi</taxon>
        <taxon>Dikarya</taxon>
        <taxon>Ascomycota</taxon>
        <taxon>Saccharomycotina</taxon>
        <taxon>Pichiomycetes</taxon>
        <taxon>Pachysolenaceae</taxon>
        <taxon>Pachysolen</taxon>
    </lineage>
</organism>
<dbReference type="SUPFAM" id="SSF48371">
    <property type="entry name" value="ARM repeat"/>
    <property type="match status" value="1"/>
</dbReference>
<dbReference type="InterPro" id="IPR011989">
    <property type="entry name" value="ARM-like"/>
</dbReference>
<gene>
    <name evidence="9" type="ORF">PACTADRAFT_47731</name>
</gene>
<dbReference type="InterPro" id="IPR026003">
    <property type="entry name" value="Cohesin_HEAT"/>
</dbReference>
<dbReference type="STRING" id="669874.A0A1E4U1L5"/>
<dbReference type="EMBL" id="KV454011">
    <property type="protein sequence ID" value="ODV97895.1"/>
    <property type="molecule type" value="Genomic_DNA"/>
</dbReference>
<evidence type="ECO:0000256" key="5">
    <source>
        <dbReference type="ARBA" id="ARBA00023306"/>
    </source>
</evidence>
<dbReference type="PANTHER" id="PTHR21704">
    <property type="entry name" value="NIPPED-B-LIKE PROTEIN DELANGIN SCC2-RELATED"/>
    <property type="match status" value="1"/>
</dbReference>
<dbReference type="InterPro" id="IPR033031">
    <property type="entry name" value="Scc2/Nipped-B"/>
</dbReference>
<reference evidence="10" key="1">
    <citation type="submission" date="2016-05" db="EMBL/GenBank/DDBJ databases">
        <title>Comparative genomics of biotechnologically important yeasts.</title>
        <authorList>
            <consortium name="DOE Joint Genome Institute"/>
            <person name="Riley R."/>
            <person name="Haridas S."/>
            <person name="Wolfe K.H."/>
            <person name="Lopes M.R."/>
            <person name="Hittinger C.T."/>
            <person name="Goker M."/>
            <person name="Salamov A."/>
            <person name="Wisecaver J."/>
            <person name="Long T.M."/>
            <person name="Aerts A.L."/>
            <person name="Barry K."/>
            <person name="Choi C."/>
            <person name="Clum A."/>
            <person name="Coughlan A.Y."/>
            <person name="Deshpande S."/>
            <person name="Douglass A.P."/>
            <person name="Hanson S.J."/>
            <person name="Klenk H.-P."/>
            <person name="Labutti K."/>
            <person name="Lapidus A."/>
            <person name="Lindquist E."/>
            <person name="Lipzen A."/>
            <person name="Meier-Kolthoff J.P."/>
            <person name="Ohm R.A."/>
            <person name="Otillar R.P."/>
            <person name="Pangilinan J."/>
            <person name="Peng Y."/>
            <person name="Rokas A."/>
            <person name="Rosa C.A."/>
            <person name="Scheuner C."/>
            <person name="Sibirny A.A."/>
            <person name="Slot J.C."/>
            <person name="Stielow J.B."/>
            <person name="Sun H."/>
            <person name="Kurtzman C.P."/>
            <person name="Blackwell M."/>
            <person name="Grigoriev I.V."/>
            <person name="Jeffries T.W."/>
        </authorList>
    </citation>
    <scope>NUCLEOTIDE SEQUENCE [LARGE SCALE GENOMIC DNA]</scope>
    <source>
        <strain evidence="10">NRRL Y-2460</strain>
    </source>
</reference>
<name>A0A1E4U1L5_PACTA</name>
<dbReference type="GO" id="GO:1990414">
    <property type="term" value="P:replication-born double-strand break repair via sister chromatid exchange"/>
    <property type="evidence" value="ECO:0007669"/>
    <property type="project" value="TreeGrafter"/>
</dbReference>
<dbReference type="InterPro" id="IPR016024">
    <property type="entry name" value="ARM-type_fold"/>
</dbReference>
<dbReference type="GO" id="GO:0071169">
    <property type="term" value="P:establishment of protein localization to chromatin"/>
    <property type="evidence" value="ECO:0007669"/>
    <property type="project" value="TreeGrafter"/>
</dbReference>
<evidence type="ECO:0000313" key="9">
    <source>
        <dbReference type="EMBL" id="ODV97895.1"/>
    </source>
</evidence>
<keyword evidence="3 6" id="KW-0677">Repeat</keyword>
<evidence type="ECO:0000256" key="6">
    <source>
        <dbReference type="RuleBase" id="RU364107"/>
    </source>
</evidence>